<feature type="domain" description="Sushi" evidence="4">
    <location>
        <begin position="51"/>
        <end position="118"/>
    </location>
</feature>
<evidence type="ECO:0000313" key="6">
    <source>
        <dbReference type="Proteomes" id="UP000186922"/>
    </source>
</evidence>
<accession>A0A1D1VDN2</accession>
<dbReference type="CDD" id="cd00033">
    <property type="entry name" value="CCP"/>
    <property type="match status" value="1"/>
</dbReference>
<gene>
    <name evidence="5" type="primary">RvY_10700-1</name>
    <name evidence="5" type="synonym">RvY_10700.1</name>
    <name evidence="5" type="ORF">RvY_10700</name>
</gene>
<dbReference type="SMART" id="SM00032">
    <property type="entry name" value="CCP"/>
    <property type="match status" value="1"/>
</dbReference>
<sequence>MFMESMAGSNSVCRLILFQIWICLLFPSNSHAQKALPSHQNVQGPHHLSKHGCSFPGSRLNSKVTLQQPVSPDGGRFPLPVGTTAVYSCEEPYITLGEAVRFCRPDLTWSGSMPFCGLNVAMHKPLILPADRFAWLTNDGVISTRARDCYAHSFSAGSTFTWKIDLTENFHIHSLRILALADFAWTANVTLQYVSRNNIPVDVHCGRLDYAGTEQTAAVSVPCRKIVPIRFLRIDFTLLSNGRLRLCEVNVLSVDGTFLFTLNSN</sequence>
<keyword evidence="2" id="KW-0768">Sushi</keyword>
<name>A0A1D1VDN2_RAMVA</name>
<dbReference type="AlphaFoldDB" id="A0A1D1VDN2"/>
<keyword evidence="1 2" id="KW-1015">Disulfide bond</keyword>
<protein>
    <recommendedName>
        <fullName evidence="4">Sushi domain-containing protein</fullName>
    </recommendedName>
</protein>
<dbReference type="Pfam" id="PF00084">
    <property type="entry name" value="Sushi"/>
    <property type="match status" value="1"/>
</dbReference>
<dbReference type="STRING" id="947166.A0A1D1VDN2"/>
<evidence type="ECO:0000256" key="3">
    <source>
        <dbReference type="SAM" id="SignalP"/>
    </source>
</evidence>
<dbReference type="OrthoDB" id="406096at2759"/>
<dbReference type="SUPFAM" id="SSF49785">
    <property type="entry name" value="Galactose-binding domain-like"/>
    <property type="match status" value="1"/>
</dbReference>
<comment type="caution">
    <text evidence="2">Lacks conserved residue(s) required for the propagation of feature annotation.</text>
</comment>
<dbReference type="Gene3D" id="2.10.70.10">
    <property type="entry name" value="Complement Module, domain 1"/>
    <property type="match status" value="1"/>
</dbReference>
<keyword evidence="3" id="KW-0732">Signal</keyword>
<organism evidence="5 6">
    <name type="scientific">Ramazzottius varieornatus</name>
    <name type="common">Water bear</name>
    <name type="synonym">Tardigrade</name>
    <dbReference type="NCBI Taxonomy" id="947166"/>
    <lineage>
        <taxon>Eukaryota</taxon>
        <taxon>Metazoa</taxon>
        <taxon>Ecdysozoa</taxon>
        <taxon>Tardigrada</taxon>
        <taxon>Eutardigrada</taxon>
        <taxon>Parachela</taxon>
        <taxon>Hypsibioidea</taxon>
        <taxon>Ramazzottiidae</taxon>
        <taxon>Ramazzottius</taxon>
    </lineage>
</organism>
<proteinExistence type="predicted"/>
<reference evidence="5 6" key="1">
    <citation type="journal article" date="2016" name="Nat. Commun.">
        <title>Extremotolerant tardigrade genome and improved radiotolerance of human cultured cells by tardigrade-unique protein.</title>
        <authorList>
            <person name="Hashimoto T."/>
            <person name="Horikawa D.D."/>
            <person name="Saito Y."/>
            <person name="Kuwahara H."/>
            <person name="Kozuka-Hata H."/>
            <person name="Shin-I T."/>
            <person name="Minakuchi Y."/>
            <person name="Ohishi K."/>
            <person name="Motoyama A."/>
            <person name="Aizu T."/>
            <person name="Enomoto A."/>
            <person name="Kondo K."/>
            <person name="Tanaka S."/>
            <person name="Hara Y."/>
            <person name="Koshikawa S."/>
            <person name="Sagara H."/>
            <person name="Miura T."/>
            <person name="Yokobori S."/>
            <person name="Miyagawa K."/>
            <person name="Suzuki Y."/>
            <person name="Kubo T."/>
            <person name="Oyama M."/>
            <person name="Kohara Y."/>
            <person name="Fujiyama A."/>
            <person name="Arakawa K."/>
            <person name="Katayama T."/>
            <person name="Toyoda A."/>
            <person name="Kunieda T."/>
        </authorList>
    </citation>
    <scope>NUCLEOTIDE SEQUENCE [LARGE SCALE GENOMIC DNA]</scope>
    <source>
        <strain evidence="5 6">YOKOZUNA-1</strain>
    </source>
</reference>
<keyword evidence="6" id="KW-1185">Reference proteome</keyword>
<evidence type="ECO:0000256" key="1">
    <source>
        <dbReference type="ARBA" id="ARBA00023157"/>
    </source>
</evidence>
<dbReference type="PROSITE" id="PS50923">
    <property type="entry name" value="SUSHI"/>
    <property type="match status" value="1"/>
</dbReference>
<dbReference type="InterPro" id="IPR008979">
    <property type="entry name" value="Galactose-bd-like_sf"/>
</dbReference>
<evidence type="ECO:0000256" key="2">
    <source>
        <dbReference type="PROSITE-ProRule" id="PRU00302"/>
    </source>
</evidence>
<feature type="signal peptide" evidence="3">
    <location>
        <begin position="1"/>
        <end position="32"/>
    </location>
</feature>
<dbReference type="EMBL" id="BDGG01000005">
    <property type="protein sequence ID" value="GAU99746.1"/>
    <property type="molecule type" value="Genomic_DNA"/>
</dbReference>
<dbReference type="Gene3D" id="2.60.120.260">
    <property type="entry name" value="Galactose-binding domain-like"/>
    <property type="match status" value="1"/>
</dbReference>
<comment type="caution">
    <text evidence="5">The sequence shown here is derived from an EMBL/GenBank/DDBJ whole genome shotgun (WGS) entry which is preliminary data.</text>
</comment>
<feature type="disulfide bond" evidence="2">
    <location>
        <begin position="89"/>
        <end position="116"/>
    </location>
</feature>
<dbReference type="Proteomes" id="UP000186922">
    <property type="component" value="Unassembled WGS sequence"/>
</dbReference>
<evidence type="ECO:0000259" key="4">
    <source>
        <dbReference type="PROSITE" id="PS50923"/>
    </source>
</evidence>
<dbReference type="InterPro" id="IPR035976">
    <property type="entry name" value="Sushi/SCR/CCP_sf"/>
</dbReference>
<feature type="chain" id="PRO_5008898308" description="Sushi domain-containing protein" evidence="3">
    <location>
        <begin position="33"/>
        <end position="265"/>
    </location>
</feature>
<dbReference type="InterPro" id="IPR000436">
    <property type="entry name" value="Sushi_SCR_CCP_dom"/>
</dbReference>
<dbReference type="SUPFAM" id="SSF57535">
    <property type="entry name" value="Complement control module/SCR domain"/>
    <property type="match status" value="1"/>
</dbReference>
<evidence type="ECO:0000313" key="5">
    <source>
        <dbReference type="EMBL" id="GAU99746.1"/>
    </source>
</evidence>